<dbReference type="SUPFAM" id="SSF53756">
    <property type="entry name" value="UDP-Glycosyltransferase/glycogen phosphorylase"/>
    <property type="match status" value="1"/>
</dbReference>
<dbReference type="Gene3D" id="3.40.50.2000">
    <property type="entry name" value="Glycogen Phosphorylase B"/>
    <property type="match status" value="2"/>
</dbReference>
<keyword evidence="6" id="KW-1185">Reference proteome</keyword>
<accession>A0A285QDV2</accession>
<sequence length="361" mass="37444">MTRAAHILSVVQHLDGGGVEAALLRLAAGWVERGRRVTLVAGDVAGPLAAALSPGIEVVAIGDRRYHALARALPAIVAARAPDVVFCPGNHYTAVAAWLRLRLGRRAPPVAGKVSNTLTRGGPAYRAWLRLHPAFLDHVVAMTPGMADEAAATLGIAWSRLHVIANPSRTPAPAEAQGRSVVDPGLPLSREHTYLVGVGRLVPQKRWDRVIAALPQLGDVPLLILGEGPERAALTAQAAALEVADRIHLLGHVADPLPLIEGAAVLVLASDFEGVPGVLREALSVGTPVVATDSSVAVRELVTGPELGSVVPCGDAAALVAALNWWLTPGRARPRPILAAGDPVGDYLALFDSVVATSSSS</sequence>
<organism evidence="5 6">
    <name type="scientific">Sphingomonas guangdongensis</name>
    <dbReference type="NCBI Taxonomy" id="1141890"/>
    <lineage>
        <taxon>Bacteria</taxon>
        <taxon>Pseudomonadati</taxon>
        <taxon>Pseudomonadota</taxon>
        <taxon>Alphaproteobacteria</taxon>
        <taxon>Sphingomonadales</taxon>
        <taxon>Sphingomonadaceae</taxon>
        <taxon>Sphingomonas</taxon>
    </lineage>
</organism>
<dbReference type="InterPro" id="IPR028098">
    <property type="entry name" value="Glyco_trans_4-like_N"/>
</dbReference>
<dbReference type="Pfam" id="PF00534">
    <property type="entry name" value="Glycos_transf_1"/>
    <property type="match status" value="1"/>
</dbReference>
<dbReference type="AlphaFoldDB" id="A0A285QDV2"/>
<keyword evidence="1" id="KW-0328">Glycosyltransferase</keyword>
<dbReference type="GO" id="GO:0016757">
    <property type="term" value="F:glycosyltransferase activity"/>
    <property type="evidence" value="ECO:0007669"/>
    <property type="project" value="UniProtKB-KW"/>
</dbReference>
<dbReference type="OrthoDB" id="9790710at2"/>
<evidence type="ECO:0000259" key="3">
    <source>
        <dbReference type="Pfam" id="PF00534"/>
    </source>
</evidence>
<dbReference type="InterPro" id="IPR001296">
    <property type="entry name" value="Glyco_trans_1"/>
</dbReference>
<dbReference type="PANTHER" id="PTHR12526">
    <property type="entry name" value="GLYCOSYLTRANSFERASE"/>
    <property type="match status" value="1"/>
</dbReference>
<evidence type="ECO:0000256" key="1">
    <source>
        <dbReference type="ARBA" id="ARBA00022676"/>
    </source>
</evidence>
<dbReference type="Pfam" id="PF13439">
    <property type="entry name" value="Glyco_transf_4"/>
    <property type="match status" value="1"/>
</dbReference>
<dbReference type="CDD" id="cd03811">
    <property type="entry name" value="GT4_GT28_WabH-like"/>
    <property type="match status" value="1"/>
</dbReference>
<evidence type="ECO:0000313" key="5">
    <source>
        <dbReference type="EMBL" id="SOB79619.1"/>
    </source>
</evidence>
<protein>
    <submittedName>
        <fullName evidence="5">Glycosyltransferase involved in cell wall bisynthesis</fullName>
    </submittedName>
</protein>
<gene>
    <name evidence="5" type="ORF">SAMN06297144_0646</name>
</gene>
<dbReference type="EMBL" id="OBMI01000001">
    <property type="protein sequence ID" value="SOB79619.1"/>
    <property type="molecule type" value="Genomic_DNA"/>
</dbReference>
<evidence type="ECO:0000259" key="4">
    <source>
        <dbReference type="Pfam" id="PF13439"/>
    </source>
</evidence>
<feature type="domain" description="Glycosyl transferase family 1" evidence="3">
    <location>
        <begin position="192"/>
        <end position="330"/>
    </location>
</feature>
<dbReference type="RefSeq" id="WP_097062521.1">
    <property type="nucleotide sequence ID" value="NZ_OBMI01000001.1"/>
</dbReference>
<name>A0A285QDV2_9SPHN</name>
<dbReference type="Proteomes" id="UP000219494">
    <property type="component" value="Unassembled WGS sequence"/>
</dbReference>
<keyword evidence="2 5" id="KW-0808">Transferase</keyword>
<dbReference type="PANTHER" id="PTHR12526:SF510">
    <property type="entry name" value="D-INOSITOL 3-PHOSPHATE GLYCOSYLTRANSFERASE"/>
    <property type="match status" value="1"/>
</dbReference>
<evidence type="ECO:0000256" key="2">
    <source>
        <dbReference type="ARBA" id="ARBA00022679"/>
    </source>
</evidence>
<feature type="domain" description="Glycosyltransferase subfamily 4-like N-terminal" evidence="4">
    <location>
        <begin position="17"/>
        <end position="167"/>
    </location>
</feature>
<proteinExistence type="predicted"/>
<reference evidence="5 6" key="1">
    <citation type="submission" date="2017-07" db="EMBL/GenBank/DDBJ databases">
        <authorList>
            <person name="Sun Z.S."/>
            <person name="Albrecht U."/>
            <person name="Echele G."/>
            <person name="Lee C.C."/>
        </authorList>
    </citation>
    <scope>NUCLEOTIDE SEQUENCE [LARGE SCALE GENOMIC DNA]</scope>
    <source>
        <strain evidence="5 6">CGMCC 1.12672</strain>
    </source>
</reference>
<evidence type="ECO:0000313" key="6">
    <source>
        <dbReference type="Proteomes" id="UP000219494"/>
    </source>
</evidence>